<organism evidence="1 2">
    <name type="scientific">Meloidogyne javanica</name>
    <name type="common">Root-knot nematode worm</name>
    <dbReference type="NCBI Taxonomy" id="6303"/>
    <lineage>
        <taxon>Eukaryota</taxon>
        <taxon>Metazoa</taxon>
        <taxon>Ecdysozoa</taxon>
        <taxon>Nematoda</taxon>
        <taxon>Chromadorea</taxon>
        <taxon>Rhabditida</taxon>
        <taxon>Tylenchina</taxon>
        <taxon>Tylenchomorpha</taxon>
        <taxon>Tylenchoidea</taxon>
        <taxon>Meloidogynidae</taxon>
        <taxon>Meloidogyninae</taxon>
        <taxon>Meloidogyne</taxon>
        <taxon>Meloidogyne incognita group</taxon>
    </lineage>
</organism>
<dbReference type="WBParaSite" id="scaffold12801_cov205.g16522">
    <property type="protein sequence ID" value="scaffold12801_cov205.g16522"/>
    <property type="gene ID" value="scaffold12801_cov205.g16522"/>
</dbReference>
<evidence type="ECO:0000313" key="1">
    <source>
        <dbReference type="Proteomes" id="UP000887561"/>
    </source>
</evidence>
<name>A0A915LIU1_MELJA</name>
<sequence>MNNRPEKFKLDGVELVTNPMFWNITDQVIQLTGRDLLKEENKLSTIKNKIINYFQENYRKTNDDQTSYPIFDFFERPRIIAIETLKKTNLCTKLDLSNIVFFINDSHCLRTSTSDFNFELLSKGYVNFILQGVRTFTAEELFGNNVQSLFEDQPINYLRSAGKQNTHKAYTVESLRGQMHRIATNLAYFIFAGTRLREAELSFTVPDNDNYSTHCLKILCDGSFKEVYKISDFNLGI</sequence>
<evidence type="ECO:0000313" key="2">
    <source>
        <dbReference type="WBParaSite" id="scaffold12801_cov205.g16522"/>
    </source>
</evidence>
<reference evidence="2" key="1">
    <citation type="submission" date="2022-11" db="UniProtKB">
        <authorList>
            <consortium name="WormBaseParasite"/>
        </authorList>
    </citation>
    <scope>IDENTIFICATION</scope>
</reference>
<protein>
    <submittedName>
        <fullName evidence="2">Uncharacterized protein</fullName>
    </submittedName>
</protein>
<keyword evidence="1" id="KW-1185">Reference proteome</keyword>
<dbReference type="Proteomes" id="UP000887561">
    <property type="component" value="Unplaced"/>
</dbReference>
<proteinExistence type="predicted"/>
<dbReference type="AlphaFoldDB" id="A0A915LIU1"/>
<accession>A0A915LIU1</accession>